<evidence type="ECO:0000259" key="2">
    <source>
        <dbReference type="Pfam" id="PF00675"/>
    </source>
</evidence>
<dbReference type="InterPro" id="IPR011249">
    <property type="entry name" value="Metalloenz_LuxS/M16"/>
</dbReference>
<dbReference type="PANTHER" id="PTHR11851:SF225">
    <property type="entry name" value="NON-PEPTIDASE HOMOLOG YMXG"/>
    <property type="match status" value="1"/>
</dbReference>
<dbReference type="EMBL" id="JACQWF010000180">
    <property type="protein sequence ID" value="MBI4595526.1"/>
    <property type="molecule type" value="Genomic_DNA"/>
</dbReference>
<dbReference type="InterPro" id="IPR050361">
    <property type="entry name" value="MPP/UQCRC_Complex"/>
</dbReference>
<evidence type="ECO:0000259" key="3">
    <source>
        <dbReference type="Pfam" id="PF05193"/>
    </source>
</evidence>
<organism evidence="4 5">
    <name type="scientific">Tectimicrobiota bacterium</name>
    <dbReference type="NCBI Taxonomy" id="2528274"/>
    <lineage>
        <taxon>Bacteria</taxon>
        <taxon>Pseudomonadati</taxon>
        <taxon>Nitrospinota/Tectimicrobiota group</taxon>
        <taxon>Candidatus Tectimicrobiota</taxon>
    </lineage>
</organism>
<feature type="signal peptide" evidence="1">
    <location>
        <begin position="1"/>
        <end position="28"/>
    </location>
</feature>
<feature type="domain" description="Peptidase M16 C-terminal" evidence="3">
    <location>
        <begin position="221"/>
        <end position="399"/>
    </location>
</feature>
<dbReference type="Pfam" id="PF05193">
    <property type="entry name" value="Peptidase_M16_C"/>
    <property type="match status" value="1"/>
</dbReference>
<dbReference type="SUPFAM" id="SSF63411">
    <property type="entry name" value="LuxS/MPP-like metallohydrolase"/>
    <property type="match status" value="2"/>
</dbReference>
<protein>
    <submittedName>
        <fullName evidence="4">Insulinase family protein</fullName>
    </submittedName>
</protein>
<dbReference type="InterPro" id="IPR011765">
    <property type="entry name" value="Pept_M16_N"/>
</dbReference>
<dbReference type="Proteomes" id="UP000772181">
    <property type="component" value="Unassembled WGS sequence"/>
</dbReference>
<dbReference type="PANTHER" id="PTHR11851">
    <property type="entry name" value="METALLOPROTEASE"/>
    <property type="match status" value="1"/>
</dbReference>
<dbReference type="Gene3D" id="3.30.830.10">
    <property type="entry name" value="Metalloenzyme, LuxS/M16 peptidase-like"/>
    <property type="match status" value="2"/>
</dbReference>
<name>A0A933GLB0_UNCTE</name>
<feature type="chain" id="PRO_5037265621" evidence="1">
    <location>
        <begin position="29"/>
        <end position="491"/>
    </location>
</feature>
<reference evidence="4" key="1">
    <citation type="submission" date="2020-07" db="EMBL/GenBank/DDBJ databases">
        <title>Huge and variable diversity of episymbiotic CPR bacteria and DPANN archaea in groundwater ecosystems.</title>
        <authorList>
            <person name="He C.Y."/>
            <person name="Keren R."/>
            <person name="Whittaker M."/>
            <person name="Farag I.F."/>
            <person name="Doudna J."/>
            <person name="Cate J.H.D."/>
            <person name="Banfield J.F."/>
        </authorList>
    </citation>
    <scope>NUCLEOTIDE SEQUENCE</scope>
    <source>
        <strain evidence="4">NC_groundwater_1482_Ag_S-0.65um_47_24</strain>
    </source>
</reference>
<dbReference type="GO" id="GO:0046872">
    <property type="term" value="F:metal ion binding"/>
    <property type="evidence" value="ECO:0007669"/>
    <property type="project" value="InterPro"/>
</dbReference>
<sequence>MFSSFRKTLSLSLLIALVVLSFTSPSFGQESKVSPGAVIAEKIKNPEIQWKIPEIGKEVEKVQLTNGLTLYLMEDHELPLISIEALIKAGDVYVPIEKKGTSEIFSQAWRTGGTRTMSGEEIDRQLEYLGALLAASLGMEAGSAKINLLAKDLEIGLTIFSEILMHPDFAEKEIVLAKEQLKERLRRQNDQPNAILLREFYHTLYGAHPYGRVLEWEPVSKITRQDLLDYHDKYFVPNNTSIGIVGDFQKRDMIEKVTKKFTSWSLKNVSFPKYLDLFPEFERKTILVNKDVNQSYIRMGHFGVMRGNPDAYAIELMNFILGGDDLTSRMGAKIRSEKGLAYSISSFYNTDARDYGTFSVSSQTKTESTMQIIKVIEQELEKISSTLISNQELSAAKESFMNEFVFRFTSPQAVVSQLMELDYKGYPKDYLKHYLENIKSVTREDILKVAKNYLKPDKMILMIVGNKKDLGNQLELMGPVVVKDLKAPALN</sequence>
<evidence type="ECO:0000313" key="5">
    <source>
        <dbReference type="Proteomes" id="UP000772181"/>
    </source>
</evidence>
<keyword evidence="1" id="KW-0732">Signal</keyword>
<evidence type="ECO:0000256" key="1">
    <source>
        <dbReference type="SAM" id="SignalP"/>
    </source>
</evidence>
<dbReference type="InterPro" id="IPR007863">
    <property type="entry name" value="Peptidase_M16_C"/>
</dbReference>
<evidence type="ECO:0000313" key="4">
    <source>
        <dbReference type="EMBL" id="MBI4595526.1"/>
    </source>
</evidence>
<comment type="caution">
    <text evidence="4">The sequence shown here is derived from an EMBL/GenBank/DDBJ whole genome shotgun (WGS) entry which is preliminary data.</text>
</comment>
<proteinExistence type="predicted"/>
<accession>A0A933GLB0</accession>
<dbReference type="Pfam" id="PF00675">
    <property type="entry name" value="Peptidase_M16"/>
    <property type="match status" value="1"/>
</dbReference>
<dbReference type="AlphaFoldDB" id="A0A933GLB0"/>
<feature type="domain" description="Peptidase M16 N-terminal" evidence="2">
    <location>
        <begin position="83"/>
        <end position="214"/>
    </location>
</feature>
<gene>
    <name evidence="4" type="ORF">HY730_04005</name>
</gene>